<feature type="region of interest" description="Disordered" evidence="3">
    <location>
        <begin position="32"/>
        <end position="56"/>
    </location>
</feature>
<gene>
    <name evidence="6" type="ORF">PLXY2_LOCUS7148</name>
</gene>
<comment type="similarity">
    <text evidence="2">Belongs to the peptidase S1 family. CLIP subfamily.</text>
</comment>
<dbReference type="InterPro" id="IPR043504">
    <property type="entry name" value="Peptidase_S1_PA_chymotrypsin"/>
</dbReference>
<dbReference type="SMART" id="SM00020">
    <property type="entry name" value="Tryp_SPc"/>
    <property type="match status" value="1"/>
</dbReference>
<keyword evidence="4" id="KW-0812">Transmembrane</keyword>
<keyword evidence="4" id="KW-0472">Membrane</keyword>
<evidence type="ECO:0000256" key="2">
    <source>
        <dbReference type="ARBA" id="ARBA00024195"/>
    </source>
</evidence>
<dbReference type="Gene3D" id="2.40.10.10">
    <property type="entry name" value="Trypsin-like serine proteases"/>
    <property type="match status" value="4"/>
</dbReference>
<keyword evidence="7" id="KW-1185">Reference proteome</keyword>
<protein>
    <submittedName>
        <fullName evidence="6">(diamondback moth) hypothetical protein</fullName>
    </submittedName>
</protein>
<feature type="region of interest" description="Disordered" evidence="3">
    <location>
        <begin position="342"/>
        <end position="364"/>
    </location>
</feature>
<dbReference type="Pfam" id="PF00089">
    <property type="entry name" value="Trypsin"/>
    <property type="match status" value="2"/>
</dbReference>
<feature type="domain" description="Peptidase S1" evidence="5">
    <location>
        <begin position="57"/>
        <end position="533"/>
    </location>
</feature>
<evidence type="ECO:0000256" key="1">
    <source>
        <dbReference type="ARBA" id="ARBA00023157"/>
    </source>
</evidence>
<comment type="caution">
    <text evidence="6">The sequence shown here is derived from an EMBL/GenBank/DDBJ whole genome shotgun (WGS) entry which is preliminary data.</text>
</comment>
<dbReference type="SUPFAM" id="SSF50494">
    <property type="entry name" value="Trypsin-like serine proteases"/>
    <property type="match status" value="2"/>
</dbReference>
<dbReference type="EMBL" id="CAJHNJ030000024">
    <property type="protein sequence ID" value="CAG9120549.1"/>
    <property type="molecule type" value="Genomic_DNA"/>
</dbReference>
<dbReference type="Proteomes" id="UP000653454">
    <property type="component" value="Unassembled WGS sequence"/>
</dbReference>
<dbReference type="GO" id="GO:0006508">
    <property type="term" value="P:proteolysis"/>
    <property type="evidence" value="ECO:0007669"/>
    <property type="project" value="InterPro"/>
</dbReference>
<reference evidence="6" key="1">
    <citation type="submission" date="2020-11" db="EMBL/GenBank/DDBJ databases">
        <authorList>
            <person name="Whiteford S."/>
        </authorList>
    </citation>
    <scope>NUCLEOTIDE SEQUENCE</scope>
</reference>
<keyword evidence="4" id="KW-1133">Transmembrane helix</keyword>
<evidence type="ECO:0000313" key="7">
    <source>
        <dbReference type="Proteomes" id="UP000653454"/>
    </source>
</evidence>
<feature type="compositionally biased region" description="Basic and acidic residues" evidence="3">
    <location>
        <begin position="39"/>
        <end position="51"/>
    </location>
</feature>
<proteinExistence type="inferred from homology"/>
<evidence type="ECO:0000256" key="3">
    <source>
        <dbReference type="SAM" id="MobiDB-lite"/>
    </source>
</evidence>
<sequence length="543" mass="61553">MNLKAKIKAKQFKAKVNKKVCVHLHHTQCGVPLRRHTRQPRDRSPGQRDRSPGQLRIIRGRESKRGAWPWQVSLQLLHPNFGLIGHWCGAVLVHPRWLLTTAHCVHNELFNLPVPALWTAVLGEWDRAEQRGAFVPIERVVLHQRFHHYQHDIASVAVPFCPSIAWTWTNVVASTDSRFIFVASCFSLISYISVSGGVFVPIERVVLHQRFHHYQHDIGTVSISGGAFVPIERVVLHQRFHHYQHDIALMKMTKPADVSPSSRIRTICLPPYEPAPALDQSSAFYMRLQQPETTTRRRPARPPKPDPDSALKYLEKLNNLTKTVFSGFFNKKNKNMRYNVRVNSDSHKQTDRKTEDVKRDSERKHSDIVYDSASLDSVVKLIKNKIAKDKRNSVTERSDKKLAFGEEIDPFIEETNGVDVKEECYATGWGRQQTDGNLTSVLLEAEVPVLPLRACRDRYALTLPLNDGHLCAGSTDGSTGACVLSLFMASSFQFLLNTSRSSRYLLLGLPLCRRPLSATHLVAMLPYLSGCIRQTCAAQSHFS</sequence>
<keyword evidence="1" id="KW-1015">Disulfide bond</keyword>
<evidence type="ECO:0000256" key="4">
    <source>
        <dbReference type="SAM" id="Phobius"/>
    </source>
</evidence>
<dbReference type="PANTHER" id="PTHR24256">
    <property type="entry name" value="TRYPTASE-RELATED"/>
    <property type="match status" value="1"/>
</dbReference>
<evidence type="ECO:0000259" key="5">
    <source>
        <dbReference type="PROSITE" id="PS50240"/>
    </source>
</evidence>
<dbReference type="PROSITE" id="PS50240">
    <property type="entry name" value="TRYPSIN_DOM"/>
    <property type="match status" value="1"/>
</dbReference>
<dbReference type="InterPro" id="IPR051487">
    <property type="entry name" value="Ser/Thr_Proteases_Immune/Dev"/>
</dbReference>
<dbReference type="InterPro" id="IPR001254">
    <property type="entry name" value="Trypsin_dom"/>
</dbReference>
<evidence type="ECO:0000313" key="6">
    <source>
        <dbReference type="EMBL" id="CAG9120549.1"/>
    </source>
</evidence>
<dbReference type="GO" id="GO:0004252">
    <property type="term" value="F:serine-type endopeptidase activity"/>
    <property type="evidence" value="ECO:0007669"/>
    <property type="project" value="InterPro"/>
</dbReference>
<organism evidence="6 7">
    <name type="scientific">Plutella xylostella</name>
    <name type="common">Diamondback moth</name>
    <name type="synonym">Plutella maculipennis</name>
    <dbReference type="NCBI Taxonomy" id="51655"/>
    <lineage>
        <taxon>Eukaryota</taxon>
        <taxon>Metazoa</taxon>
        <taxon>Ecdysozoa</taxon>
        <taxon>Arthropoda</taxon>
        <taxon>Hexapoda</taxon>
        <taxon>Insecta</taxon>
        <taxon>Pterygota</taxon>
        <taxon>Neoptera</taxon>
        <taxon>Endopterygota</taxon>
        <taxon>Lepidoptera</taxon>
        <taxon>Glossata</taxon>
        <taxon>Ditrysia</taxon>
        <taxon>Yponomeutoidea</taxon>
        <taxon>Plutellidae</taxon>
        <taxon>Plutella</taxon>
    </lineage>
</organism>
<feature type="transmembrane region" description="Helical" evidence="4">
    <location>
        <begin position="179"/>
        <end position="202"/>
    </location>
</feature>
<accession>A0A8S4EXT9</accession>
<feature type="compositionally biased region" description="Basic and acidic residues" evidence="3">
    <location>
        <begin position="344"/>
        <end position="364"/>
    </location>
</feature>
<dbReference type="AlphaFoldDB" id="A0A8S4EXT9"/>
<dbReference type="InterPro" id="IPR009003">
    <property type="entry name" value="Peptidase_S1_PA"/>
</dbReference>
<name>A0A8S4EXT9_PLUXY</name>